<gene>
    <name evidence="2" type="ORF">COCNU_02G014870</name>
</gene>
<evidence type="ECO:0000313" key="2">
    <source>
        <dbReference type="EMBL" id="KAG1331519.1"/>
    </source>
</evidence>
<reference evidence="2" key="2">
    <citation type="submission" date="2019-07" db="EMBL/GenBank/DDBJ databases">
        <authorList>
            <person name="Yang Y."/>
            <person name="Bocs S."/>
            <person name="Baudouin L."/>
        </authorList>
    </citation>
    <scope>NUCLEOTIDE SEQUENCE</scope>
    <source>
        <tissue evidence="2">Spear leaf of Hainan Tall coconut</tissue>
    </source>
</reference>
<dbReference type="AlphaFoldDB" id="A0A8K0MXV4"/>
<feature type="region of interest" description="Disordered" evidence="1">
    <location>
        <begin position="82"/>
        <end position="101"/>
    </location>
</feature>
<reference evidence="2" key="1">
    <citation type="journal article" date="2017" name="Gigascience">
        <title>The genome draft of coconut (Cocos nucifera).</title>
        <authorList>
            <person name="Xiao Y."/>
            <person name="Xu P."/>
            <person name="Fan H."/>
            <person name="Baudouin L."/>
            <person name="Xia W."/>
            <person name="Bocs S."/>
            <person name="Xu J."/>
            <person name="Li Q."/>
            <person name="Guo A."/>
            <person name="Zhou L."/>
            <person name="Li J."/>
            <person name="Wu Y."/>
            <person name="Ma Z."/>
            <person name="Armero A."/>
            <person name="Issali A.E."/>
            <person name="Liu N."/>
            <person name="Peng M."/>
            <person name="Yang Y."/>
        </authorList>
    </citation>
    <scope>NUCLEOTIDE SEQUENCE</scope>
    <source>
        <tissue evidence="2">Spear leaf of Hainan Tall coconut</tissue>
    </source>
</reference>
<keyword evidence="3" id="KW-1185">Reference proteome</keyword>
<comment type="caution">
    <text evidence="2">The sequence shown here is derived from an EMBL/GenBank/DDBJ whole genome shotgun (WGS) entry which is preliminary data.</text>
</comment>
<feature type="compositionally biased region" description="Polar residues" evidence="1">
    <location>
        <begin position="91"/>
        <end position="101"/>
    </location>
</feature>
<proteinExistence type="predicted"/>
<evidence type="ECO:0000256" key="1">
    <source>
        <dbReference type="SAM" id="MobiDB-lite"/>
    </source>
</evidence>
<organism evidence="2 3">
    <name type="scientific">Cocos nucifera</name>
    <name type="common">Coconut palm</name>
    <dbReference type="NCBI Taxonomy" id="13894"/>
    <lineage>
        <taxon>Eukaryota</taxon>
        <taxon>Viridiplantae</taxon>
        <taxon>Streptophyta</taxon>
        <taxon>Embryophyta</taxon>
        <taxon>Tracheophyta</taxon>
        <taxon>Spermatophyta</taxon>
        <taxon>Magnoliopsida</taxon>
        <taxon>Liliopsida</taxon>
        <taxon>Arecaceae</taxon>
        <taxon>Arecoideae</taxon>
        <taxon>Cocoseae</taxon>
        <taxon>Attaleinae</taxon>
        <taxon>Cocos</taxon>
    </lineage>
</organism>
<evidence type="ECO:0000313" key="3">
    <source>
        <dbReference type="Proteomes" id="UP000797356"/>
    </source>
</evidence>
<accession>A0A8K0MXV4</accession>
<name>A0A8K0MXV4_COCNU</name>
<sequence length="176" mass="20228">MDDHRKYKKKIDTALLATKDRIRHAHVKAVETSKMSADFRSEVTKGAMSTYHLGFKECLEKMKKAFPDLDHGQIMHSMLETSKHSEGESEATMTEAGTPSEVTSAKIPMTTEVYFEDQDKIPKYHLEVAKMHVILESMGMFFWVYEMGFNICKLKAKEFFLSIDTKFLMVTDIDAE</sequence>
<dbReference type="EMBL" id="CM017873">
    <property type="protein sequence ID" value="KAG1331519.1"/>
    <property type="molecule type" value="Genomic_DNA"/>
</dbReference>
<dbReference type="Proteomes" id="UP000797356">
    <property type="component" value="Chromosome 2"/>
</dbReference>
<protein>
    <submittedName>
        <fullName evidence="2">Uncharacterized protein</fullName>
    </submittedName>
</protein>